<keyword evidence="11" id="KW-1185">Reference proteome</keyword>
<keyword evidence="4 9" id="KW-0689">Ribosomal protein</keyword>
<reference evidence="9 11" key="1">
    <citation type="journal article" date="2006" name="Proc. Natl. Acad. Sci. U.S.A.">
        <title>Genome analysis of the smallest free-living eukaryote Ostreococcus tauri unveils many unique features.</title>
        <authorList>
            <person name="Derelle E."/>
            <person name="Ferraz C."/>
            <person name="Rombauts S."/>
            <person name="Rouze P."/>
            <person name="Worden A.Z."/>
            <person name="Robbens S."/>
            <person name="Partensky F."/>
            <person name="Degroeve S."/>
            <person name="Echeynie S."/>
            <person name="Cooke R."/>
            <person name="Saeys Y."/>
            <person name="Wuyts J."/>
            <person name="Jabbari K."/>
            <person name="Bowler C."/>
            <person name="Panaud O."/>
            <person name="Piegu B."/>
            <person name="Ball S.G."/>
            <person name="Ral J.-P."/>
            <person name="Bouget F.-Y."/>
            <person name="Piganeau G."/>
            <person name="De Baets B."/>
            <person name="Picard A."/>
            <person name="Delseny M."/>
            <person name="Demaille J."/>
            <person name="Van de Peer Y."/>
            <person name="Moreau H."/>
        </authorList>
    </citation>
    <scope>NUCLEOTIDE SEQUENCE [LARGE SCALE GENOMIC DNA]</scope>
    <source>
        <strain evidence="9 11">OTTH0595</strain>
    </source>
</reference>
<dbReference type="NCBIfam" id="TIGR00060">
    <property type="entry name" value="L18_bact"/>
    <property type="match status" value="1"/>
</dbReference>
<reference evidence="10" key="3">
    <citation type="submission" date="2017-04" db="EMBL/GenBank/DDBJ databases">
        <title>Population genomics of picophytoplankton unveils novel chromosome hypervariability.</title>
        <authorList>
            <consortium name="DOE Joint Genome Institute"/>
            <person name="Blanc-Mathieu R."/>
            <person name="Krasovec M."/>
            <person name="Hebrard M."/>
            <person name="Yau S."/>
            <person name="Desgranges E."/>
            <person name="Martin J."/>
            <person name="Schackwitz W."/>
            <person name="Kuo A."/>
            <person name="Salin G."/>
            <person name="Donnadieu C."/>
            <person name="Desdevises Y."/>
            <person name="Sanchez-Ferandin S."/>
            <person name="Moreau H."/>
            <person name="Rivals E."/>
            <person name="Grigoriev I.V."/>
            <person name="Grimsley N."/>
            <person name="Eyre-Walker A."/>
            <person name="Piganeau G."/>
        </authorList>
    </citation>
    <scope>NUCLEOTIDE SEQUENCE [LARGE SCALE GENOMIC DNA]</scope>
    <source>
        <strain evidence="10">RCC 1115</strain>
    </source>
</reference>
<dbReference type="GO" id="GO:0005840">
    <property type="term" value="C:ribosome"/>
    <property type="evidence" value="ECO:0007669"/>
    <property type="project" value="UniProtKB-KW"/>
</dbReference>
<name>A0A090M3U4_OSTTA</name>
<dbReference type="HAMAP" id="MF_01337_B">
    <property type="entry name" value="Ribosomal_uL18_B"/>
    <property type="match status" value="1"/>
</dbReference>
<dbReference type="GO" id="GO:0005737">
    <property type="term" value="C:cytoplasm"/>
    <property type="evidence" value="ECO:0007669"/>
    <property type="project" value="UniProtKB-ARBA"/>
</dbReference>
<sequence>MFASTAMSASVTTATATTRARGVSVVTRASLTPKEAKRQQRHRKIRSKVSGTSERPRISVYRSNQHVYVQVIDDENQKTIAALGTMSKSVKAVIGEEEWKGKTISAAEQVGKMLGAACVEKGITQAVFDRGGFLYHGRVRAIAEGAREAGVSI</sequence>
<evidence type="ECO:0000256" key="7">
    <source>
        <dbReference type="ARBA" id="ARBA00082729"/>
    </source>
</evidence>
<accession>A0A090M3U4</accession>
<keyword evidence="2" id="KW-0699">rRNA-binding</keyword>
<evidence type="ECO:0000313" key="9">
    <source>
        <dbReference type="EMBL" id="CEF98875.1"/>
    </source>
</evidence>
<dbReference type="GO" id="GO:1990904">
    <property type="term" value="C:ribonucleoprotein complex"/>
    <property type="evidence" value="ECO:0007669"/>
    <property type="project" value="UniProtKB-KW"/>
</dbReference>
<dbReference type="InterPro" id="IPR004389">
    <property type="entry name" value="Ribosomal_uL18_bac-type"/>
</dbReference>
<dbReference type="STRING" id="70448.A0A090M3U4"/>
<evidence type="ECO:0000256" key="2">
    <source>
        <dbReference type="ARBA" id="ARBA00022730"/>
    </source>
</evidence>
<accession>A0A454Y3X8</accession>
<dbReference type="EMBL" id="KZ155778">
    <property type="protein sequence ID" value="OUS47205.1"/>
    <property type="molecule type" value="Genomic_DNA"/>
</dbReference>
<feature type="compositionally biased region" description="Low complexity" evidence="8">
    <location>
        <begin position="1"/>
        <end position="30"/>
    </location>
</feature>
<dbReference type="FunCoup" id="A0A090M3U4">
    <property type="interactions" value="501"/>
</dbReference>
<gene>
    <name evidence="10" type="ORF">BE221DRAFT_190709</name>
    <name evidence="9" type="ORF">OT_ostta07g04450</name>
</gene>
<evidence type="ECO:0000256" key="3">
    <source>
        <dbReference type="ARBA" id="ARBA00022884"/>
    </source>
</evidence>
<keyword evidence="5" id="KW-0687">Ribonucleoprotein</keyword>
<keyword evidence="3" id="KW-0694">RNA-binding</keyword>
<dbReference type="SUPFAM" id="SSF53137">
    <property type="entry name" value="Translational machinery components"/>
    <property type="match status" value="1"/>
</dbReference>
<dbReference type="GO" id="GO:0003735">
    <property type="term" value="F:structural constituent of ribosome"/>
    <property type="evidence" value="ECO:0007669"/>
    <property type="project" value="InterPro"/>
</dbReference>
<comment type="similarity">
    <text evidence="1">Belongs to the universal ribosomal protein uL18 family.</text>
</comment>
<evidence type="ECO:0000256" key="4">
    <source>
        <dbReference type="ARBA" id="ARBA00022980"/>
    </source>
</evidence>
<dbReference type="InParanoid" id="A0A090M3U4"/>
<dbReference type="FunFam" id="3.30.420.100:FF:000001">
    <property type="entry name" value="50S ribosomal protein L18"/>
    <property type="match status" value="1"/>
</dbReference>
<evidence type="ECO:0000313" key="10">
    <source>
        <dbReference type="EMBL" id="OUS47205.1"/>
    </source>
</evidence>
<dbReference type="Gene3D" id="3.30.420.100">
    <property type="match status" value="1"/>
</dbReference>
<dbReference type="Proteomes" id="UP000195557">
    <property type="component" value="Unassembled WGS sequence"/>
</dbReference>
<evidence type="ECO:0000313" key="11">
    <source>
        <dbReference type="Proteomes" id="UP000009170"/>
    </source>
</evidence>
<dbReference type="CDD" id="cd00432">
    <property type="entry name" value="Ribosomal_L18_L5e"/>
    <property type="match status" value="1"/>
</dbReference>
<dbReference type="AlphaFoldDB" id="A0A090M3U4"/>
<dbReference type="InterPro" id="IPR057268">
    <property type="entry name" value="Ribosomal_L18"/>
</dbReference>
<dbReference type="EMBL" id="CAID01000007">
    <property type="protein sequence ID" value="CEF98875.1"/>
    <property type="molecule type" value="Genomic_DNA"/>
</dbReference>
<dbReference type="GO" id="GO:0006412">
    <property type="term" value="P:translation"/>
    <property type="evidence" value="ECO:0007669"/>
    <property type="project" value="InterPro"/>
</dbReference>
<dbReference type="PANTHER" id="PTHR12899:SF3">
    <property type="entry name" value="LARGE RIBOSOMAL SUBUNIT PROTEIN UL18M"/>
    <property type="match status" value="1"/>
</dbReference>
<dbReference type="Proteomes" id="UP000009170">
    <property type="component" value="Unassembled WGS sequence"/>
</dbReference>
<evidence type="ECO:0000256" key="8">
    <source>
        <dbReference type="SAM" id="MobiDB-lite"/>
    </source>
</evidence>
<dbReference type="OrthoDB" id="1932324at2759"/>
<evidence type="ECO:0000256" key="5">
    <source>
        <dbReference type="ARBA" id="ARBA00023274"/>
    </source>
</evidence>
<dbReference type="GO" id="GO:0008097">
    <property type="term" value="F:5S rRNA binding"/>
    <property type="evidence" value="ECO:0007669"/>
    <property type="project" value="TreeGrafter"/>
</dbReference>
<reference evidence="9" key="2">
    <citation type="journal article" date="2014" name="BMC Genomics">
        <title>An improved genome of the model marine alga Ostreococcus tauri unfolds by assessing Illumina de novo assemblies.</title>
        <authorList>
            <person name="Blanc-Mathieu R."/>
            <person name="Verhelst B."/>
            <person name="Derelle E."/>
            <person name="Rombauts S."/>
            <person name="Bouget F.Y."/>
            <person name="Carre I."/>
            <person name="Chateau A."/>
            <person name="Eyre-Walker A."/>
            <person name="Grimsley N."/>
            <person name="Moreau H."/>
            <person name="Piegu B."/>
            <person name="Rivals E."/>
            <person name="Schackwitz W."/>
            <person name="Van de Peer Y."/>
            <person name="Piganeau G."/>
        </authorList>
    </citation>
    <scope>NUCLEOTIDE SEQUENCE</scope>
    <source>
        <strain evidence="9">RCC4221</strain>
    </source>
</reference>
<accession>A0A1Y5IJR8</accession>
<protein>
    <recommendedName>
        <fullName evidence="6">Large ribosomal subunit protein uL18c</fullName>
    </recommendedName>
    <alternativeName>
        <fullName evidence="7">CL18</fullName>
    </alternativeName>
</protein>
<evidence type="ECO:0000256" key="1">
    <source>
        <dbReference type="ARBA" id="ARBA00007116"/>
    </source>
</evidence>
<organism evidence="9 11">
    <name type="scientific">Ostreococcus tauri</name>
    <name type="common">Marine green alga</name>
    <dbReference type="NCBI Taxonomy" id="70448"/>
    <lineage>
        <taxon>Eukaryota</taxon>
        <taxon>Viridiplantae</taxon>
        <taxon>Chlorophyta</taxon>
        <taxon>Mamiellophyceae</taxon>
        <taxon>Mamiellales</taxon>
        <taxon>Bathycoccaceae</taxon>
        <taxon>Ostreococcus</taxon>
    </lineage>
</organism>
<proteinExistence type="inferred from homology"/>
<dbReference type="PANTHER" id="PTHR12899">
    <property type="entry name" value="39S RIBOSOMAL PROTEIN L18, MITOCHONDRIAL"/>
    <property type="match status" value="1"/>
</dbReference>
<evidence type="ECO:0000256" key="6">
    <source>
        <dbReference type="ARBA" id="ARBA00035303"/>
    </source>
</evidence>
<feature type="region of interest" description="Disordered" evidence="8">
    <location>
        <begin position="1"/>
        <end position="56"/>
    </location>
</feature>
<dbReference type="InterPro" id="IPR005484">
    <property type="entry name" value="Ribosomal_uL18_bac/plant/anim"/>
</dbReference>
<dbReference type="Pfam" id="PF00861">
    <property type="entry name" value="Ribosomal_L18p"/>
    <property type="match status" value="1"/>
</dbReference>